<dbReference type="AlphaFoldDB" id="A0AAV2SRI2"/>
<proteinExistence type="predicted"/>
<dbReference type="Proteomes" id="UP001497623">
    <property type="component" value="Unassembled WGS sequence"/>
</dbReference>
<evidence type="ECO:0000313" key="2">
    <source>
        <dbReference type="Proteomes" id="UP001497623"/>
    </source>
</evidence>
<organism evidence="1 2">
    <name type="scientific">Meganyctiphanes norvegica</name>
    <name type="common">Northern krill</name>
    <name type="synonym">Thysanopoda norvegica</name>
    <dbReference type="NCBI Taxonomy" id="48144"/>
    <lineage>
        <taxon>Eukaryota</taxon>
        <taxon>Metazoa</taxon>
        <taxon>Ecdysozoa</taxon>
        <taxon>Arthropoda</taxon>
        <taxon>Crustacea</taxon>
        <taxon>Multicrustacea</taxon>
        <taxon>Malacostraca</taxon>
        <taxon>Eumalacostraca</taxon>
        <taxon>Eucarida</taxon>
        <taxon>Euphausiacea</taxon>
        <taxon>Euphausiidae</taxon>
        <taxon>Meganyctiphanes</taxon>
    </lineage>
</organism>
<reference evidence="1 2" key="1">
    <citation type="submission" date="2024-05" db="EMBL/GenBank/DDBJ databases">
        <authorList>
            <person name="Wallberg A."/>
        </authorList>
    </citation>
    <scope>NUCLEOTIDE SEQUENCE [LARGE SCALE GENOMIC DNA]</scope>
</reference>
<gene>
    <name evidence="1" type="ORF">MNOR_LOCUS39446</name>
</gene>
<sequence>MTEHTNTCGESQEHNASSRHCKKLPVIMAADPAYMTKAAPHVAALPTSGQMATDSALCPGEAREPDSAYKLVRLFRQLPTLQQNQCKDWFTVSIRLQILGFVALNLQKRLDEARKNSSRVQSSIEMIKTRIQTVYEEIYSTEQQQAQLFAQYQASKHKDIFNK</sequence>
<name>A0AAV2SRI2_MEGNR</name>
<comment type="caution">
    <text evidence="1">The sequence shown here is derived from an EMBL/GenBank/DDBJ whole genome shotgun (WGS) entry which is preliminary data.</text>
</comment>
<dbReference type="EMBL" id="CAXKWB010102699">
    <property type="protein sequence ID" value="CAL4226272.1"/>
    <property type="molecule type" value="Genomic_DNA"/>
</dbReference>
<accession>A0AAV2SRI2</accession>
<evidence type="ECO:0000313" key="1">
    <source>
        <dbReference type="EMBL" id="CAL4226272.1"/>
    </source>
</evidence>
<keyword evidence="2" id="KW-1185">Reference proteome</keyword>
<evidence type="ECO:0008006" key="3">
    <source>
        <dbReference type="Google" id="ProtNLM"/>
    </source>
</evidence>
<protein>
    <recommendedName>
        <fullName evidence="3">BLOC-1-related complex subunit 5</fullName>
    </recommendedName>
</protein>